<dbReference type="RefSeq" id="WP_008064886.1">
    <property type="nucleotide sequence ID" value="NZ_AFHG01000059.1"/>
</dbReference>
<reference evidence="1 2" key="1">
    <citation type="journal article" date="2011" name="J. Bacteriol.">
        <title>Genome sequence of Methyloversatilis universalis FAM5T, a methylotrophic representative of the order Rhodocyclales.</title>
        <authorList>
            <person name="Kittichotirat W."/>
            <person name="Good N.M."/>
            <person name="Hall R."/>
            <person name="Bringel F."/>
            <person name="Lajus A."/>
            <person name="Medigue C."/>
            <person name="Smalley N.E."/>
            <person name="Beck D."/>
            <person name="Bumgarner R."/>
            <person name="Vuilleumier S."/>
            <person name="Kalyuzhnaya M.G."/>
        </authorList>
    </citation>
    <scope>NUCLEOTIDE SEQUENCE [LARGE SCALE GENOMIC DNA]</scope>
    <source>
        <strain evidence="2">ATCC BAA-1314 / JCM 13912 / FAM5</strain>
    </source>
</reference>
<dbReference type="OrthoDB" id="8564091at2"/>
<organism evidence="1 2">
    <name type="scientific">Methyloversatilis universalis (strain ATCC BAA-1314 / DSM 25237 / JCM 13912 / CCUG 52030 / FAM5)</name>
    <dbReference type="NCBI Taxonomy" id="1000565"/>
    <lineage>
        <taxon>Bacteria</taxon>
        <taxon>Pseudomonadati</taxon>
        <taxon>Pseudomonadota</taxon>
        <taxon>Betaproteobacteria</taxon>
        <taxon>Nitrosomonadales</taxon>
        <taxon>Sterolibacteriaceae</taxon>
        <taxon>Methyloversatilis</taxon>
    </lineage>
</organism>
<name>F5RI83_METUF</name>
<sequence length="90" mass="9572">MSTACTTDYIVDLSNHSNRLRLESAVPGRPLKVVVRDPAQPDGPALHGTGLLSADRTVFAIDIPVAGGMHHQTCDWATLSAALDAESEFD</sequence>
<protein>
    <submittedName>
        <fullName evidence="1">Uncharacterized protein</fullName>
    </submittedName>
</protein>
<comment type="caution">
    <text evidence="1">The sequence shown here is derived from an EMBL/GenBank/DDBJ whole genome shotgun (WGS) entry which is preliminary data.</text>
</comment>
<dbReference type="Proteomes" id="UP000005019">
    <property type="component" value="Unassembled WGS sequence"/>
</dbReference>
<keyword evidence="2" id="KW-1185">Reference proteome</keyword>
<gene>
    <name evidence="1" type="ORF">METUNv1_04033</name>
</gene>
<dbReference type="AlphaFoldDB" id="F5RI83"/>
<evidence type="ECO:0000313" key="1">
    <source>
        <dbReference type="EMBL" id="EGK70065.1"/>
    </source>
</evidence>
<evidence type="ECO:0000313" key="2">
    <source>
        <dbReference type="Proteomes" id="UP000005019"/>
    </source>
</evidence>
<accession>F5RI83</accession>
<dbReference type="EMBL" id="AFHG01000059">
    <property type="protein sequence ID" value="EGK70065.1"/>
    <property type="molecule type" value="Genomic_DNA"/>
</dbReference>
<proteinExistence type="predicted"/>